<dbReference type="PROSITE" id="PS50110">
    <property type="entry name" value="RESPONSE_REGULATORY"/>
    <property type="match status" value="1"/>
</dbReference>
<dbReference type="PANTHER" id="PTHR44591">
    <property type="entry name" value="STRESS RESPONSE REGULATOR PROTEIN 1"/>
    <property type="match status" value="1"/>
</dbReference>
<dbReference type="InterPro" id="IPR001789">
    <property type="entry name" value="Sig_transdc_resp-reg_receiver"/>
</dbReference>
<dbReference type="SMART" id="SM00448">
    <property type="entry name" value="REC"/>
    <property type="match status" value="1"/>
</dbReference>
<dbReference type="InterPro" id="IPR050595">
    <property type="entry name" value="Bact_response_regulator"/>
</dbReference>
<keyword evidence="1 2" id="KW-0597">Phosphoprotein</keyword>
<keyword evidence="5" id="KW-1185">Reference proteome</keyword>
<evidence type="ECO:0000256" key="2">
    <source>
        <dbReference type="PROSITE-ProRule" id="PRU00169"/>
    </source>
</evidence>
<evidence type="ECO:0000313" key="5">
    <source>
        <dbReference type="Proteomes" id="UP000641646"/>
    </source>
</evidence>
<sequence>MQPTKILVIEDEEFVRDNILDILECKNFDVVGAKNGEEGIREAQKQIPDLILCDIMMPDMDGYSVLTELQQQPITAVIPFIFLTAK</sequence>
<dbReference type="Pfam" id="PF00072">
    <property type="entry name" value="Response_reg"/>
    <property type="match status" value="1"/>
</dbReference>
<dbReference type="GO" id="GO:0000160">
    <property type="term" value="P:phosphorelay signal transduction system"/>
    <property type="evidence" value="ECO:0007669"/>
    <property type="project" value="InterPro"/>
</dbReference>
<gene>
    <name evidence="4" type="ORF">H6G03_35355</name>
</gene>
<evidence type="ECO:0000259" key="3">
    <source>
        <dbReference type="PROSITE" id="PS50110"/>
    </source>
</evidence>
<dbReference type="RefSeq" id="WP_190475430.1">
    <property type="nucleotide sequence ID" value="NZ_JACJPW010000185.1"/>
</dbReference>
<evidence type="ECO:0000313" key="4">
    <source>
        <dbReference type="EMBL" id="MBD2186273.1"/>
    </source>
</evidence>
<proteinExistence type="predicted"/>
<feature type="modified residue" description="4-aspartylphosphate" evidence="2">
    <location>
        <position position="54"/>
    </location>
</feature>
<protein>
    <submittedName>
        <fullName evidence="4">Response regulator</fullName>
    </submittedName>
</protein>
<comment type="caution">
    <text evidence="4">The sequence shown here is derived from an EMBL/GenBank/DDBJ whole genome shotgun (WGS) entry which is preliminary data.</text>
</comment>
<dbReference type="PANTHER" id="PTHR44591:SF3">
    <property type="entry name" value="RESPONSE REGULATORY DOMAIN-CONTAINING PROTEIN"/>
    <property type="match status" value="1"/>
</dbReference>
<accession>A0A926VN56</accession>
<reference evidence="4" key="1">
    <citation type="journal article" date="2015" name="ISME J.">
        <title>Draft Genome Sequence of Streptomyces incarnatus NRRL8089, which Produces the Nucleoside Antibiotic Sinefungin.</title>
        <authorList>
            <person name="Oshima K."/>
            <person name="Hattori M."/>
            <person name="Shimizu H."/>
            <person name="Fukuda K."/>
            <person name="Nemoto M."/>
            <person name="Inagaki K."/>
            <person name="Tamura T."/>
        </authorList>
    </citation>
    <scope>NUCLEOTIDE SEQUENCE</scope>
    <source>
        <strain evidence="4">FACHB-1375</strain>
    </source>
</reference>
<organism evidence="4 5">
    <name type="scientific">Aerosakkonema funiforme FACHB-1375</name>
    <dbReference type="NCBI Taxonomy" id="2949571"/>
    <lineage>
        <taxon>Bacteria</taxon>
        <taxon>Bacillati</taxon>
        <taxon>Cyanobacteriota</taxon>
        <taxon>Cyanophyceae</taxon>
        <taxon>Oscillatoriophycideae</taxon>
        <taxon>Aerosakkonematales</taxon>
        <taxon>Aerosakkonemataceae</taxon>
        <taxon>Aerosakkonema</taxon>
    </lineage>
</organism>
<feature type="domain" description="Response regulatory" evidence="3">
    <location>
        <begin position="5"/>
        <end position="86"/>
    </location>
</feature>
<dbReference type="EMBL" id="JACJPW010000185">
    <property type="protein sequence ID" value="MBD2186273.1"/>
    <property type="molecule type" value="Genomic_DNA"/>
</dbReference>
<dbReference type="SUPFAM" id="SSF52172">
    <property type="entry name" value="CheY-like"/>
    <property type="match status" value="1"/>
</dbReference>
<dbReference type="Proteomes" id="UP000641646">
    <property type="component" value="Unassembled WGS sequence"/>
</dbReference>
<evidence type="ECO:0000256" key="1">
    <source>
        <dbReference type="ARBA" id="ARBA00022553"/>
    </source>
</evidence>
<dbReference type="InterPro" id="IPR011006">
    <property type="entry name" value="CheY-like_superfamily"/>
</dbReference>
<dbReference type="Gene3D" id="3.40.50.2300">
    <property type="match status" value="1"/>
</dbReference>
<dbReference type="AlphaFoldDB" id="A0A926VN56"/>
<name>A0A926VN56_9CYAN</name>
<reference evidence="4" key="2">
    <citation type="submission" date="2020-08" db="EMBL/GenBank/DDBJ databases">
        <authorList>
            <person name="Chen M."/>
            <person name="Teng W."/>
            <person name="Zhao L."/>
            <person name="Hu C."/>
            <person name="Zhou Y."/>
            <person name="Han B."/>
            <person name="Song L."/>
            <person name="Shu W."/>
        </authorList>
    </citation>
    <scope>NUCLEOTIDE SEQUENCE</scope>
    <source>
        <strain evidence="4">FACHB-1375</strain>
    </source>
</reference>